<evidence type="ECO:0000313" key="2">
    <source>
        <dbReference type="EMBL" id="KAH0552040.1"/>
    </source>
</evidence>
<feature type="region of interest" description="Disordered" evidence="1">
    <location>
        <begin position="83"/>
        <end position="115"/>
    </location>
</feature>
<evidence type="ECO:0008006" key="4">
    <source>
        <dbReference type="Google" id="ProtNLM"/>
    </source>
</evidence>
<feature type="compositionally biased region" description="Polar residues" evidence="1">
    <location>
        <begin position="244"/>
        <end position="267"/>
    </location>
</feature>
<name>A0AAV7IJ34_COTGL</name>
<sequence>MCLGKLHDTIYEVSVNMHGAASGSGSTSVTTKIDRTRVTVTSLASSNVAASRYHDSVANNNNNNNNNNSSNNIINENSHTIITNSTTNGMGTGDIALAPTTRMSPPTSMDTSEGTTLITTGEPTMVAPMVKAESPDIAAGTSVGSTASSTATGHSVVGPGGSLFAGIANSNKRPRPDDWLAPSSPNSPQNIPVRHLVYTTPQQQICHTPTLQQQQQQQQQQQTPQQQQPTPPPQKQQVLQQQPNMTINQTGQQPNNNGYVSPMSSGSYDPYSPNGKIDLRDIM</sequence>
<dbReference type="AlphaFoldDB" id="A0AAV7IJ34"/>
<feature type="region of interest" description="Disordered" evidence="1">
    <location>
        <begin position="138"/>
        <end position="192"/>
    </location>
</feature>
<organism evidence="2 3">
    <name type="scientific">Cotesia glomerata</name>
    <name type="common">Lepidopteran parasitic wasp</name>
    <name type="synonym">Apanteles glomeratus</name>
    <dbReference type="NCBI Taxonomy" id="32391"/>
    <lineage>
        <taxon>Eukaryota</taxon>
        <taxon>Metazoa</taxon>
        <taxon>Ecdysozoa</taxon>
        <taxon>Arthropoda</taxon>
        <taxon>Hexapoda</taxon>
        <taxon>Insecta</taxon>
        <taxon>Pterygota</taxon>
        <taxon>Neoptera</taxon>
        <taxon>Endopterygota</taxon>
        <taxon>Hymenoptera</taxon>
        <taxon>Apocrita</taxon>
        <taxon>Ichneumonoidea</taxon>
        <taxon>Braconidae</taxon>
        <taxon>Microgastrinae</taxon>
        <taxon>Cotesia</taxon>
    </lineage>
</organism>
<reference evidence="2 3" key="1">
    <citation type="journal article" date="2021" name="J. Hered.">
        <title>A chromosome-level genome assembly of the parasitoid wasp, Cotesia glomerata (Hymenoptera: Braconidae).</title>
        <authorList>
            <person name="Pinto B.J."/>
            <person name="Weis J.J."/>
            <person name="Gamble T."/>
            <person name="Ode P.J."/>
            <person name="Paul R."/>
            <person name="Zaspel J.M."/>
        </authorList>
    </citation>
    <scope>NUCLEOTIDE SEQUENCE [LARGE SCALE GENOMIC DNA]</scope>
    <source>
        <strain evidence="2">CgM1</strain>
    </source>
</reference>
<feature type="region of interest" description="Disordered" evidence="1">
    <location>
        <begin position="205"/>
        <end position="283"/>
    </location>
</feature>
<dbReference type="EMBL" id="JAHXZJ010001492">
    <property type="protein sequence ID" value="KAH0552040.1"/>
    <property type="molecule type" value="Genomic_DNA"/>
</dbReference>
<accession>A0AAV7IJ34</accession>
<dbReference type="Proteomes" id="UP000826195">
    <property type="component" value="Unassembled WGS sequence"/>
</dbReference>
<evidence type="ECO:0000256" key="1">
    <source>
        <dbReference type="SAM" id="MobiDB-lite"/>
    </source>
</evidence>
<feature type="compositionally biased region" description="Low complexity" evidence="1">
    <location>
        <begin position="205"/>
        <end position="228"/>
    </location>
</feature>
<feature type="region of interest" description="Disordered" evidence="1">
    <location>
        <begin position="55"/>
        <end position="74"/>
    </location>
</feature>
<feature type="compositionally biased region" description="Low complexity" evidence="1">
    <location>
        <begin position="138"/>
        <end position="157"/>
    </location>
</feature>
<evidence type="ECO:0000313" key="3">
    <source>
        <dbReference type="Proteomes" id="UP000826195"/>
    </source>
</evidence>
<proteinExistence type="predicted"/>
<gene>
    <name evidence="2" type="ORF">KQX54_004485</name>
</gene>
<keyword evidence="3" id="KW-1185">Reference proteome</keyword>
<comment type="caution">
    <text evidence="2">The sequence shown here is derived from an EMBL/GenBank/DDBJ whole genome shotgun (WGS) entry which is preliminary data.</text>
</comment>
<feature type="compositionally biased region" description="Low complexity" evidence="1">
    <location>
        <begin position="59"/>
        <end position="74"/>
    </location>
</feature>
<protein>
    <recommendedName>
        <fullName evidence="4">Ecdysone receptor</fullName>
    </recommendedName>
</protein>
<feature type="compositionally biased region" description="Polar residues" evidence="1">
    <location>
        <begin position="101"/>
        <end position="115"/>
    </location>
</feature>